<dbReference type="InterPro" id="IPR000923">
    <property type="entry name" value="BlueCu_1"/>
</dbReference>
<dbReference type="Gene3D" id="2.60.40.420">
    <property type="entry name" value="Cupredoxins - blue copper proteins"/>
    <property type="match status" value="1"/>
</dbReference>
<proteinExistence type="predicted"/>
<sequence length="119" mass="12591">MAGCGGGGSSEPQGEVTAEVTLTEDEAFDPLRVHVAEGEAVRWINETGERRTVRANTEVDGSNEWELDLAIEAGETGAHTFQSSGVYSYHDAQDTHFLMCGAVAVGDTSEDDVGSLPCE</sequence>
<dbReference type="Pfam" id="PF00127">
    <property type="entry name" value="Copper-bind"/>
    <property type="match status" value="1"/>
</dbReference>
<organism evidence="4 5">
    <name type="scientific">Halomicrobium zhouii</name>
    <dbReference type="NCBI Taxonomy" id="767519"/>
    <lineage>
        <taxon>Archaea</taxon>
        <taxon>Methanobacteriati</taxon>
        <taxon>Methanobacteriota</taxon>
        <taxon>Stenosarchaea group</taxon>
        <taxon>Halobacteria</taxon>
        <taxon>Halobacteriales</taxon>
        <taxon>Haloarculaceae</taxon>
        <taxon>Halomicrobium</taxon>
    </lineage>
</organism>
<dbReference type="SUPFAM" id="SSF49503">
    <property type="entry name" value="Cupredoxins"/>
    <property type="match status" value="1"/>
</dbReference>
<evidence type="ECO:0000313" key="4">
    <source>
        <dbReference type="EMBL" id="SFR99694.1"/>
    </source>
</evidence>
<dbReference type="Proteomes" id="UP000199062">
    <property type="component" value="Unassembled WGS sequence"/>
</dbReference>
<dbReference type="GO" id="GO:0005507">
    <property type="term" value="F:copper ion binding"/>
    <property type="evidence" value="ECO:0007669"/>
    <property type="project" value="InterPro"/>
</dbReference>
<dbReference type="GO" id="GO:0009055">
    <property type="term" value="F:electron transfer activity"/>
    <property type="evidence" value="ECO:0007669"/>
    <property type="project" value="InterPro"/>
</dbReference>
<dbReference type="InterPro" id="IPR008972">
    <property type="entry name" value="Cupredoxin"/>
</dbReference>
<name>A0A1I6L8F0_9EURY</name>
<dbReference type="AlphaFoldDB" id="A0A1I6L8F0"/>
<evidence type="ECO:0000256" key="2">
    <source>
        <dbReference type="ARBA" id="ARBA00023008"/>
    </source>
</evidence>
<evidence type="ECO:0000259" key="3">
    <source>
        <dbReference type="Pfam" id="PF00127"/>
    </source>
</evidence>
<dbReference type="EMBL" id="FOZK01000002">
    <property type="protein sequence ID" value="SFR99694.1"/>
    <property type="molecule type" value="Genomic_DNA"/>
</dbReference>
<keyword evidence="5" id="KW-1185">Reference proteome</keyword>
<accession>A0A1I6L8F0</accession>
<evidence type="ECO:0000256" key="1">
    <source>
        <dbReference type="ARBA" id="ARBA00022723"/>
    </source>
</evidence>
<protein>
    <recommendedName>
        <fullName evidence="3">Blue (type 1) copper domain-containing protein</fullName>
    </recommendedName>
</protein>
<gene>
    <name evidence="4" type="ORF">SAMN05216559_2246</name>
</gene>
<dbReference type="STRING" id="767519.SAMN05216559_2246"/>
<reference evidence="4 5" key="1">
    <citation type="submission" date="2016-10" db="EMBL/GenBank/DDBJ databases">
        <authorList>
            <person name="de Groot N.N."/>
        </authorList>
    </citation>
    <scope>NUCLEOTIDE SEQUENCE [LARGE SCALE GENOMIC DNA]</scope>
    <source>
        <strain evidence="4 5">CGMCC 1.10457</strain>
    </source>
</reference>
<keyword evidence="1" id="KW-0479">Metal-binding</keyword>
<evidence type="ECO:0000313" key="5">
    <source>
        <dbReference type="Proteomes" id="UP000199062"/>
    </source>
</evidence>
<keyword evidence="2" id="KW-0186">Copper</keyword>
<feature type="domain" description="Blue (type 1) copper" evidence="3">
    <location>
        <begin position="26"/>
        <end position="105"/>
    </location>
</feature>